<evidence type="ECO:0000256" key="3">
    <source>
        <dbReference type="ARBA" id="ARBA00015716"/>
    </source>
</evidence>
<evidence type="ECO:0000256" key="6">
    <source>
        <dbReference type="SAM" id="MobiDB-lite"/>
    </source>
</evidence>
<dbReference type="RefSeq" id="WP_200388118.1">
    <property type="nucleotide sequence ID" value="NZ_NRSD01000011.1"/>
</dbReference>
<comment type="function">
    <text evidence="1">Plays a role in synthesis, processing and/or stability of 23S rRNA.</text>
</comment>
<name>A0A9X0WIS0_9GAMM</name>
<dbReference type="PANTHER" id="PTHR38099">
    <property type="entry name" value="LARGE RIBOSOMAL RNA SUBUNIT ACCUMULATION PROTEIN YCED"/>
    <property type="match status" value="1"/>
</dbReference>
<dbReference type="Pfam" id="PF02620">
    <property type="entry name" value="YceD"/>
    <property type="match status" value="1"/>
</dbReference>
<comment type="caution">
    <text evidence="7">The sequence shown here is derived from an EMBL/GenBank/DDBJ whole genome shotgun (WGS) entry which is preliminary data.</text>
</comment>
<dbReference type="Proteomes" id="UP001138802">
    <property type="component" value="Unassembled WGS sequence"/>
</dbReference>
<sequence>MRYFCALMSGPHHAQLDPWRACRRAYTLVGTLTLSEMPRLAASVVDLGRWLGDGATVDGGTDPSSRDHQGPPLIGDQSVGSSTGGLDCSAEWIPSDEERGADESVGPDEQAFATAARVACYELRFARDARARATVTGCVRAVLRLRCQRCLGVVEYAVAAPIAIALIRSDEEARELPAELDPHLVIEDQMNPLELVEDELLLAIPTVPRHADGACDAAAVAVPDPVAVRERAEEDRPRPFAALAALKNRSEP</sequence>
<comment type="similarity">
    <text evidence="2">Belongs to the DUF177 domain family.</text>
</comment>
<evidence type="ECO:0000256" key="2">
    <source>
        <dbReference type="ARBA" id="ARBA00010740"/>
    </source>
</evidence>
<evidence type="ECO:0000256" key="1">
    <source>
        <dbReference type="ARBA" id="ARBA00002868"/>
    </source>
</evidence>
<evidence type="ECO:0000256" key="4">
    <source>
        <dbReference type="ARBA" id="ARBA00022517"/>
    </source>
</evidence>
<evidence type="ECO:0000256" key="5">
    <source>
        <dbReference type="ARBA" id="ARBA00031841"/>
    </source>
</evidence>
<accession>A0A9X0WIS0</accession>
<gene>
    <name evidence="7" type="ORF">CKO25_11810</name>
</gene>
<proteinExistence type="inferred from homology"/>
<dbReference type="EMBL" id="NRSD01000011">
    <property type="protein sequence ID" value="MBK1645313.1"/>
    <property type="molecule type" value="Genomic_DNA"/>
</dbReference>
<evidence type="ECO:0000313" key="7">
    <source>
        <dbReference type="EMBL" id="MBK1645313.1"/>
    </source>
</evidence>
<keyword evidence="8" id="KW-1185">Reference proteome</keyword>
<keyword evidence="4" id="KW-0690">Ribosome biogenesis</keyword>
<dbReference type="InterPro" id="IPR003772">
    <property type="entry name" value="YceD"/>
</dbReference>
<dbReference type="PANTHER" id="PTHR38099:SF1">
    <property type="entry name" value="LARGE RIBOSOMAL RNA SUBUNIT ACCUMULATION PROTEIN YCED"/>
    <property type="match status" value="1"/>
</dbReference>
<reference evidence="7 8" key="1">
    <citation type="journal article" date="2020" name="Microorganisms">
        <title>Osmotic Adaptation and Compatible Solute Biosynthesis of Phototrophic Bacteria as Revealed from Genome Analyses.</title>
        <authorList>
            <person name="Imhoff J.F."/>
            <person name="Rahn T."/>
            <person name="Kunzel S."/>
            <person name="Keller A."/>
            <person name="Neulinger S.C."/>
        </authorList>
    </citation>
    <scope>NUCLEOTIDE SEQUENCE [LARGE SCALE GENOMIC DNA]</scope>
    <source>
        <strain evidence="7 8">DSM 21303</strain>
    </source>
</reference>
<feature type="region of interest" description="Disordered" evidence="6">
    <location>
        <begin position="56"/>
        <end position="84"/>
    </location>
</feature>
<organism evidence="7 8">
    <name type="scientific">Thiocapsa imhoffii</name>
    <dbReference type="NCBI Taxonomy" id="382777"/>
    <lineage>
        <taxon>Bacteria</taxon>
        <taxon>Pseudomonadati</taxon>
        <taxon>Pseudomonadota</taxon>
        <taxon>Gammaproteobacteria</taxon>
        <taxon>Chromatiales</taxon>
        <taxon>Chromatiaceae</taxon>
        <taxon>Thiocapsa</taxon>
    </lineage>
</organism>
<dbReference type="GO" id="GO:0042254">
    <property type="term" value="P:ribosome biogenesis"/>
    <property type="evidence" value="ECO:0007669"/>
    <property type="project" value="UniProtKB-KW"/>
</dbReference>
<evidence type="ECO:0000313" key="8">
    <source>
        <dbReference type="Proteomes" id="UP001138802"/>
    </source>
</evidence>
<protein>
    <recommendedName>
        <fullName evidence="3">Large ribosomal RNA subunit accumulation protein YceD</fullName>
    </recommendedName>
    <alternativeName>
        <fullName evidence="5">23S rRNA accumulation protein YceD</fullName>
    </alternativeName>
</protein>
<dbReference type="GO" id="GO:0005829">
    <property type="term" value="C:cytosol"/>
    <property type="evidence" value="ECO:0007669"/>
    <property type="project" value="TreeGrafter"/>
</dbReference>
<dbReference type="AlphaFoldDB" id="A0A9X0WIS0"/>
<dbReference type="InterPro" id="IPR039255">
    <property type="entry name" value="YceD_bac"/>
</dbReference>